<dbReference type="NCBIfam" id="TIGR00254">
    <property type="entry name" value="GGDEF"/>
    <property type="match status" value="1"/>
</dbReference>
<evidence type="ECO:0000256" key="1">
    <source>
        <dbReference type="SAM" id="Phobius"/>
    </source>
</evidence>
<dbReference type="Gene3D" id="3.20.20.450">
    <property type="entry name" value="EAL domain"/>
    <property type="match status" value="1"/>
</dbReference>
<dbReference type="RefSeq" id="WP_183391045.1">
    <property type="nucleotide sequence ID" value="NZ_JACHVY010000001.1"/>
</dbReference>
<dbReference type="CDD" id="cd01949">
    <property type="entry name" value="GGDEF"/>
    <property type="match status" value="1"/>
</dbReference>
<dbReference type="SUPFAM" id="SSF141868">
    <property type="entry name" value="EAL domain-like"/>
    <property type="match status" value="1"/>
</dbReference>
<protein>
    <submittedName>
        <fullName evidence="4">Diguanylate cyclase (GGDEF)-like protein</fullName>
    </submittedName>
</protein>
<dbReference type="CDD" id="cd01948">
    <property type="entry name" value="EAL"/>
    <property type="match status" value="1"/>
</dbReference>
<sequence length="758" mass="79124">MTFPPRRRATGALLLTGAGAAGLLSPWALPTYVVLLVGLLVALAARPLVRPEGRRVWGAFGAGAAALAGTQLVLLLSSGQADVTAAALVEHRELALLALLAYPVLYGGQMGLLRRRVRELLPSAWLDGVLTLIALAAAGCAFLVGPVVAATGVGRAAALALVARPALDLLLLSVALATCGILGRRSGARTVLLAAAFGVLTVADTAGVARLCGVLDAPWTGAAVDAGRLTALALVAVAAWSREEEGVAGDVTTGWTSMLTPLVVLTTSCTLLAVDHVHRLPSPTVPLALLGLAGVGAKAAVVFREVLRLADSRRLALTDDLTGLPNRRALAEALRRTTTQDVPATLLLLDLDGFKEVNDTHGHAWGDRLLRLAAERVQPLVPPGGLLARVGGDEFALLLPGDVPAGDTAARVGAALGEPALVGSRWTSTGSSTGVATWPLTDHDPRTDPGTDPAGELLRRADAAMYVAKRAGGGWASYDDDQDRAARAQRVLAEELASGIAAGQLTAHYQPQVDVRSGRTVGLEALVRWEHPRRGTLAPGAFLDLAESHGLMAEVTGTVLRRAARDAARWHRQGHRLRISVNLATSCLLNPALPLLVEQVLEETGLDPAALVLEITETTLMADPARSRETIEDLLRLGTSVSIDDYGTGYSSLAYLQDLPAAELKLDRAFTVRLTGDPRTAAIIASTADLAHSLGLRMLVEGVEDAETLRRLAELGVDETQGYHHARPMTAADVPGWLAAQVPVPAGARAPRAATLGR</sequence>
<feature type="domain" description="GGDEF" evidence="3">
    <location>
        <begin position="342"/>
        <end position="481"/>
    </location>
</feature>
<feature type="transmembrane region" description="Helical" evidence="1">
    <location>
        <begin position="94"/>
        <end position="113"/>
    </location>
</feature>
<dbReference type="Pfam" id="PF00563">
    <property type="entry name" value="EAL"/>
    <property type="match status" value="1"/>
</dbReference>
<dbReference type="SMART" id="SM00267">
    <property type="entry name" value="GGDEF"/>
    <property type="match status" value="1"/>
</dbReference>
<dbReference type="Proteomes" id="UP000533269">
    <property type="component" value="Unassembled WGS sequence"/>
</dbReference>
<feature type="transmembrane region" description="Helical" evidence="1">
    <location>
        <begin position="56"/>
        <end position="74"/>
    </location>
</feature>
<keyword evidence="1" id="KW-0812">Transmembrane</keyword>
<dbReference type="PROSITE" id="PS50883">
    <property type="entry name" value="EAL"/>
    <property type="match status" value="1"/>
</dbReference>
<dbReference type="InterPro" id="IPR052155">
    <property type="entry name" value="Biofilm_reg_signaling"/>
</dbReference>
<comment type="caution">
    <text evidence="4">The sequence shown here is derived from an EMBL/GenBank/DDBJ whole genome shotgun (WGS) entry which is preliminary data.</text>
</comment>
<reference evidence="4 5" key="1">
    <citation type="submission" date="2020-08" db="EMBL/GenBank/DDBJ databases">
        <title>The Agave Microbiome: Exploring the role of microbial communities in plant adaptations to desert environments.</title>
        <authorList>
            <person name="Partida-Martinez L.P."/>
        </authorList>
    </citation>
    <scope>NUCLEOTIDE SEQUENCE [LARGE SCALE GENOMIC DNA]</scope>
    <source>
        <strain evidence="4 5">AS2.23</strain>
    </source>
</reference>
<dbReference type="InterPro" id="IPR029787">
    <property type="entry name" value="Nucleotide_cyclase"/>
</dbReference>
<dbReference type="InterPro" id="IPR000160">
    <property type="entry name" value="GGDEF_dom"/>
</dbReference>
<dbReference type="InterPro" id="IPR043128">
    <property type="entry name" value="Rev_trsase/Diguanyl_cyclase"/>
</dbReference>
<feature type="transmembrane region" description="Helical" evidence="1">
    <location>
        <begin position="191"/>
        <end position="211"/>
    </location>
</feature>
<organism evidence="4 5">
    <name type="scientific">Kineococcus radiotolerans</name>
    <dbReference type="NCBI Taxonomy" id="131568"/>
    <lineage>
        <taxon>Bacteria</taxon>
        <taxon>Bacillati</taxon>
        <taxon>Actinomycetota</taxon>
        <taxon>Actinomycetes</taxon>
        <taxon>Kineosporiales</taxon>
        <taxon>Kineosporiaceae</taxon>
        <taxon>Kineococcus</taxon>
    </lineage>
</organism>
<dbReference type="InterPro" id="IPR001633">
    <property type="entry name" value="EAL_dom"/>
</dbReference>
<feature type="transmembrane region" description="Helical" evidence="1">
    <location>
        <begin position="156"/>
        <end position="179"/>
    </location>
</feature>
<feature type="transmembrane region" description="Helical" evidence="1">
    <location>
        <begin position="30"/>
        <end position="49"/>
    </location>
</feature>
<dbReference type="SUPFAM" id="SSF55073">
    <property type="entry name" value="Nucleotide cyclase"/>
    <property type="match status" value="1"/>
</dbReference>
<proteinExistence type="predicted"/>
<feature type="transmembrane region" description="Helical" evidence="1">
    <location>
        <begin position="125"/>
        <end position="150"/>
    </location>
</feature>
<evidence type="ECO:0000259" key="2">
    <source>
        <dbReference type="PROSITE" id="PS50883"/>
    </source>
</evidence>
<accession>A0A7W4TLI5</accession>
<dbReference type="PANTHER" id="PTHR44757">
    <property type="entry name" value="DIGUANYLATE CYCLASE DGCP"/>
    <property type="match status" value="1"/>
</dbReference>
<keyword evidence="1" id="KW-1133">Transmembrane helix</keyword>
<evidence type="ECO:0000259" key="3">
    <source>
        <dbReference type="PROSITE" id="PS50887"/>
    </source>
</evidence>
<dbReference type="AlphaFoldDB" id="A0A7W4TLI5"/>
<dbReference type="Gene3D" id="3.30.70.270">
    <property type="match status" value="1"/>
</dbReference>
<reference evidence="4 5" key="2">
    <citation type="submission" date="2020-08" db="EMBL/GenBank/DDBJ databases">
        <authorList>
            <person name="Partida-Martinez L."/>
            <person name="Huntemann M."/>
            <person name="Clum A."/>
            <person name="Wang J."/>
            <person name="Palaniappan K."/>
            <person name="Ritter S."/>
            <person name="Chen I.-M."/>
            <person name="Stamatis D."/>
            <person name="Reddy T."/>
            <person name="O'Malley R."/>
            <person name="Daum C."/>
            <person name="Shapiro N."/>
            <person name="Ivanova N."/>
            <person name="Kyrpides N."/>
            <person name="Woyke T."/>
        </authorList>
    </citation>
    <scope>NUCLEOTIDE SEQUENCE [LARGE SCALE GENOMIC DNA]</scope>
    <source>
        <strain evidence="4 5">AS2.23</strain>
    </source>
</reference>
<dbReference type="EMBL" id="JACHVY010000001">
    <property type="protein sequence ID" value="MBB2901030.1"/>
    <property type="molecule type" value="Genomic_DNA"/>
</dbReference>
<dbReference type="PROSITE" id="PS50887">
    <property type="entry name" value="GGDEF"/>
    <property type="match status" value="1"/>
</dbReference>
<feature type="domain" description="EAL" evidence="2">
    <location>
        <begin position="489"/>
        <end position="742"/>
    </location>
</feature>
<evidence type="ECO:0000313" key="5">
    <source>
        <dbReference type="Proteomes" id="UP000533269"/>
    </source>
</evidence>
<gene>
    <name evidence="4" type="ORF">FHR75_001818</name>
</gene>
<evidence type="ECO:0000313" key="4">
    <source>
        <dbReference type="EMBL" id="MBB2901030.1"/>
    </source>
</evidence>
<dbReference type="SMART" id="SM00052">
    <property type="entry name" value="EAL"/>
    <property type="match status" value="1"/>
</dbReference>
<name>A0A7W4TLI5_KINRA</name>
<dbReference type="InterPro" id="IPR035919">
    <property type="entry name" value="EAL_sf"/>
</dbReference>
<dbReference type="Pfam" id="PF00990">
    <property type="entry name" value="GGDEF"/>
    <property type="match status" value="1"/>
</dbReference>
<keyword evidence="1" id="KW-0472">Membrane</keyword>
<dbReference type="PANTHER" id="PTHR44757:SF2">
    <property type="entry name" value="BIOFILM ARCHITECTURE MAINTENANCE PROTEIN MBAA"/>
    <property type="match status" value="1"/>
</dbReference>